<dbReference type="InterPro" id="IPR011009">
    <property type="entry name" value="Kinase-like_dom_sf"/>
</dbReference>
<name>A0A6J7F7W6_9ZZZZ</name>
<evidence type="ECO:0000256" key="6">
    <source>
        <dbReference type="SAM" id="MobiDB-lite"/>
    </source>
</evidence>
<dbReference type="PROSITE" id="PS50011">
    <property type="entry name" value="PROTEIN_KINASE_DOM"/>
    <property type="match status" value="1"/>
</dbReference>
<keyword evidence="7" id="KW-0472">Membrane</keyword>
<organism evidence="9">
    <name type="scientific">freshwater metagenome</name>
    <dbReference type="NCBI Taxonomy" id="449393"/>
    <lineage>
        <taxon>unclassified sequences</taxon>
        <taxon>metagenomes</taxon>
        <taxon>ecological metagenomes</taxon>
    </lineage>
</organism>
<evidence type="ECO:0000256" key="1">
    <source>
        <dbReference type="ARBA" id="ARBA00022527"/>
    </source>
</evidence>
<evidence type="ECO:0000256" key="4">
    <source>
        <dbReference type="ARBA" id="ARBA00022777"/>
    </source>
</evidence>
<dbReference type="Pfam" id="PF00069">
    <property type="entry name" value="Pkinase"/>
    <property type="match status" value="1"/>
</dbReference>
<dbReference type="SUPFAM" id="SSF56112">
    <property type="entry name" value="Protein kinase-like (PK-like)"/>
    <property type="match status" value="1"/>
</dbReference>
<dbReference type="PANTHER" id="PTHR43289:SF6">
    <property type="entry name" value="SERINE_THREONINE-PROTEIN KINASE NEKL-3"/>
    <property type="match status" value="1"/>
</dbReference>
<reference evidence="9" key="1">
    <citation type="submission" date="2020-05" db="EMBL/GenBank/DDBJ databases">
        <authorList>
            <person name="Chiriac C."/>
            <person name="Salcher M."/>
            <person name="Ghai R."/>
            <person name="Kavagutti S V."/>
        </authorList>
    </citation>
    <scope>NUCLEOTIDE SEQUENCE</scope>
</reference>
<protein>
    <submittedName>
        <fullName evidence="9">Unannotated protein</fullName>
    </submittedName>
</protein>
<proteinExistence type="predicted"/>
<keyword evidence="7" id="KW-1133">Transmembrane helix</keyword>
<evidence type="ECO:0000256" key="2">
    <source>
        <dbReference type="ARBA" id="ARBA00022679"/>
    </source>
</evidence>
<dbReference type="FunFam" id="1.10.510.10:FF:000021">
    <property type="entry name" value="Serine/threonine protein kinase"/>
    <property type="match status" value="1"/>
</dbReference>
<dbReference type="Gene3D" id="3.30.200.20">
    <property type="entry name" value="Phosphorylase Kinase, domain 1"/>
    <property type="match status" value="1"/>
</dbReference>
<dbReference type="InterPro" id="IPR008271">
    <property type="entry name" value="Ser/Thr_kinase_AS"/>
</dbReference>
<feature type="transmembrane region" description="Helical" evidence="7">
    <location>
        <begin position="323"/>
        <end position="340"/>
    </location>
</feature>
<keyword evidence="1" id="KW-0723">Serine/threonine-protein kinase</keyword>
<keyword evidence="5" id="KW-0067">ATP-binding</keyword>
<keyword evidence="2" id="KW-0808">Transferase</keyword>
<dbReference type="GO" id="GO:0004674">
    <property type="term" value="F:protein serine/threonine kinase activity"/>
    <property type="evidence" value="ECO:0007669"/>
    <property type="project" value="UniProtKB-KW"/>
</dbReference>
<dbReference type="Gene3D" id="1.10.510.10">
    <property type="entry name" value="Transferase(Phosphotransferase) domain 1"/>
    <property type="match status" value="1"/>
</dbReference>
<evidence type="ECO:0000256" key="3">
    <source>
        <dbReference type="ARBA" id="ARBA00022741"/>
    </source>
</evidence>
<dbReference type="InterPro" id="IPR000719">
    <property type="entry name" value="Prot_kinase_dom"/>
</dbReference>
<gene>
    <name evidence="9" type="ORF">UFOPK3376_02659</name>
</gene>
<feature type="region of interest" description="Disordered" evidence="6">
    <location>
        <begin position="253"/>
        <end position="290"/>
    </location>
</feature>
<keyword evidence="4" id="KW-0418">Kinase</keyword>
<evidence type="ECO:0000313" key="9">
    <source>
        <dbReference type="EMBL" id="CAB4889070.1"/>
    </source>
</evidence>
<keyword evidence="3" id="KW-0547">Nucleotide-binding</keyword>
<accession>A0A6J7F7W6</accession>
<dbReference type="GO" id="GO:0005524">
    <property type="term" value="F:ATP binding"/>
    <property type="evidence" value="ECO:0007669"/>
    <property type="project" value="UniProtKB-KW"/>
</dbReference>
<dbReference type="SMART" id="SM00220">
    <property type="entry name" value="S_TKc"/>
    <property type="match status" value="1"/>
</dbReference>
<feature type="compositionally biased region" description="Polar residues" evidence="6">
    <location>
        <begin position="257"/>
        <end position="277"/>
    </location>
</feature>
<dbReference type="PROSITE" id="PS00108">
    <property type="entry name" value="PROTEIN_KINASE_ST"/>
    <property type="match status" value="1"/>
</dbReference>
<feature type="domain" description="Protein kinase" evidence="8">
    <location>
        <begin position="1"/>
        <end position="250"/>
    </location>
</feature>
<evidence type="ECO:0000259" key="8">
    <source>
        <dbReference type="PROSITE" id="PS50011"/>
    </source>
</evidence>
<dbReference type="AlphaFoldDB" id="A0A6J7F7W6"/>
<dbReference type="EMBL" id="CAFBLP010000094">
    <property type="protein sequence ID" value="CAB4889070.1"/>
    <property type="molecule type" value="Genomic_DNA"/>
</dbReference>
<evidence type="ECO:0000256" key="5">
    <source>
        <dbReference type="ARBA" id="ARBA00022840"/>
    </source>
</evidence>
<evidence type="ECO:0000256" key="7">
    <source>
        <dbReference type="SAM" id="Phobius"/>
    </source>
</evidence>
<sequence>MAEVWLATDTSLSRQVAVKVLKSGLATDPVVAERFRREAITVARLSHPNIVAVHDTIDYEGRQAVVMQLVNGKSLRQLLDEQQQLSPELTMHIGACVASALDAAHKAGLVHRDVKPGNILITPDGRVLLADFGIAKGLGSTDDLTSENVMMGTAKYLSPEQVRGRKLDGRADLYALGLVLYECLAGRVPFLGESDADTALARLQREPTNLTQLRPTLPHGLSNLIHRLLARNPDDRPATGAELKADLTRIASGVDDPTTTITPPRGTSVNGRTSQERTPGGTVRPAGPAGPIIVASRADRTPTSGSPRGVPARHFQQRRTPTIVVMILLLVAVIVIALLWPNTRGSTSSNSVAPTSPELTTVTSLAAEPTAGPVGIAGITSFDPDDTEQGTENPAQVGLAIDGNTATAWSTNCYESQYFGGKSGVGLVVELTAPATGTVTVTMKNAPYQIEVFASSATSAPPSVESWGASLQPKSYATTPGTVTATITNEPARFVLILLREVGRDAVCSTARPYRGDISEIAVNATG</sequence>
<keyword evidence="7" id="KW-0812">Transmembrane</keyword>
<dbReference type="PANTHER" id="PTHR43289">
    <property type="entry name" value="MITOGEN-ACTIVATED PROTEIN KINASE KINASE KINASE 20-RELATED"/>
    <property type="match status" value="1"/>
</dbReference>
<dbReference type="CDD" id="cd14014">
    <property type="entry name" value="STKc_PknB_like"/>
    <property type="match status" value="1"/>
</dbReference>